<evidence type="ECO:0000313" key="4">
    <source>
        <dbReference type="Proteomes" id="UP001418637"/>
    </source>
</evidence>
<proteinExistence type="predicted"/>
<feature type="chain" id="PRO_5046631641" evidence="2">
    <location>
        <begin position="26"/>
        <end position="342"/>
    </location>
</feature>
<dbReference type="InterPro" id="IPR026045">
    <property type="entry name" value="Ferric-bd"/>
</dbReference>
<gene>
    <name evidence="3" type="ORF">WJT86_00605</name>
</gene>
<name>A0ABV0BHE7_9HYPH</name>
<accession>A0ABV0BHE7</accession>
<reference evidence="3 4" key="1">
    <citation type="submission" date="2024-04" db="EMBL/GenBank/DDBJ databases">
        <title>A novel species isolated from cricket.</title>
        <authorList>
            <person name="Wang H.-C."/>
        </authorList>
    </citation>
    <scope>NUCLEOTIDE SEQUENCE [LARGE SCALE GENOMIC DNA]</scope>
    <source>
        <strain evidence="3 4">WL0021</strain>
    </source>
</reference>
<dbReference type="PIRSF" id="PIRSF002825">
    <property type="entry name" value="CfbpA"/>
    <property type="match status" value="1"/>
</dbReference>
<dbReference type="Gene3D" id="3.40.190.10">
    <property type="entry name" value="Periplasmic binding protein-like II"/>
    <property type="match status" value="2"/>
</dbReference>
<evidence type="ECO:0000313" key="3">
    <source>
        <dbReference type="EMBL" id="MEN3929556.1"/>
    </source>
</evidence>
<dbReference type="EMBL" id="JBBYXI010000001">
    <property type="protein sequence ID" value="MEN3929556.1"/>
    <property type="molecule type" value="Genomic_DNA"/>
</dbReference>
<dbReference type="PANTHER" id="PTHR30006">
    <property type="entry name" value="THIAMINE-BINDING PERIPLASMIC PROTEIN-RELATED"/>
    <property type="match status" value="1"/>
</dbReference>
<evidence type="ECO:0000256" key="2">
    <source>
        <dbReference type="SAM" id="SignalP"/>
    </source>
</evidence>
<dbReference type="SUPFAM" id="SSF53850">
    <property type="entry name" value="Periplasmic binding protein-like II"/>
    <property type="match status" value="1"/>
</dbReference>
<dbReference type="CDD" id="cd13544">
    <property type="entry name" value="PBP2_Fbp_like_1"/>
    <property type="match status" value="1"/>
</dbReference>
<dbReference type="PANTHER" id="PTHR30006:SF2">
    <property type="entry name" value="ABC TRANSPORTER SUBSTRATE-BINDING PROTEIN"/>
    <property type="match status" value="1"/>
</dbReference>
<dbReference type="RefSeq" id="WP_346335554.1">
    <property type="nucleotide sequence ID" value="NZ_JBBYXI010000001.1"/>
</dbReference>
<sequence>MKLIRNIVSGIAALPFVLGLSAAKAEEAPNLSGKKLVVYVAFHENEGKALLEAFKKKTGADFSFLRISAGEIVARVQAEKASPKADVILGGAAENHEFLKEAGLLEQYDSKAGADIPAYYKDKDHYWAGFYVGPMAIGINKQYWDKNFASKGLKMPETFEDLLNPAFKGEIVMPDAVTSGTGYTMIASIIQSMGEEMGMNYLKQLRGQIAQYTSSGFKPAQMVGSGEYLIALNFIHDQLLVAERGMPVVSFVPKGAGWEIGAVSVIKGGPNTDVGKAFADFMLTKEAGEIHSKMTQRLSTRSDVPTPAGAKPLDQMEINKDFSFAKASEQRKELVEKWKVLN</sequence>
<dbReference type="Proteomes" id="UP001418637">
    <property type="component" value="Unassembled WGS sequence"/>
</dbReference>
<feature type="signal peptide" evidence="2">
    <location>
        <begin position="1"/>
        <end position="25"/>
    </location>
</feature>
<comment type="caution">
    <text evidence="3">The sequence shown here is derived from an EMBL/GenBank/DDBJ whole genome shotgun (WGS) entry which is preliminary data.</text>
</comment>
<keyword evidence="4" id="KW-1185">Reference proteome</keyword>
<dbReference type="Pfam" id="PF13343">
    <property type="entry name" value="SBP_bac_6"/>
    <property type="match status" value="1"/>
</dbReference>
<keyword evidence="1 2" id="KW-0732">Signal</keyword>
<organism evidence="3 4">
    <name type="scientific">Hohaiivirga grylli</name>
    <dbReference type="NCBI Taxonomy" id="3133970"/>
    <lineage>
        <taxon>Bacteria</taxon>
        <taxon>Pseudomonadati</taxon>
        <taxon>Pseudomonadota</taxon>
        <taxon>Alphaproteobacteria</taxon>
        <taxon>Hyphomicrobiales</taxon>
        <taxon>Methylobacteriaceae</taxon>
        <taxon>Hohaiivirga</taxon>
    </lineage>
</organism>
<protein>
    <submittedName>
        <fullName evidence="3">ABC transporter substrate-binding protein</fullName>
    </submittedName>
</protein>
<evidence type="ECO:0000256" key="1">
    <source>
        <dbReference type="ARBA" id="ARBA00022729"/>
    </source>
</evidence>